<name>A0A4R0R887_9APHY</name>
<gene>
    <name evidence="1" type="ORF">EIP91_008586</name>
</gene>
<sequence>MIEGGSIGVGIDLPVELWQAILECIDDMATRQALSLTSHHLLGITQPYIFQHILVEPLPEVPTKGINVFIEFLRRTPRIASFIRRLTLQEKDRVFSRLAGLDLDDLERVMASLPNLKDLTICTPIRWSTGPPPTRAPTSIPIVVDNRGVFSLESLTLDVLQHFDRAHACPALLLQGLFSLFREIKHLRLARFDADYCDCSIPYFGRDPPPRHEYFQHIAHIHPVPYPSILMLRVPISADCFVVRFILQDLPPLRSLNIERYSSTFPEFWGEYLRKHGLSLLQCSLQDVVLTSARQWQHTAKHRESEQLPVTPMDTLVAILTIIHHRKLKNLTIGVSFMLNARGDDKDADLTLGTDWSALRDALRRCTQLRRLAFCFSAVSSHDVVVDTSLLQATVREELESWQQKGILEVNDTGLSY</sequence>
<dbReference type="Proteomes" id="UP000292702">
    <property type="component" value="Unassembled WGS sequence"/>
</dbReference>
<proteinExistence type="predicted"/>
<accession>A0A4R0R887</accession>
<comment type="caution">
    <text evidence="1">The sequence shown here is derived from an EMBL/GenBank/DDBJ whole genome shotgun (WGS) entry which is preliminary data.</text>
</comment>
<organism evidence="1 2">
    <name type="scientific">Steccherinum ochraceum</name>
    <dbReference type="NCBI Taxonomy" id="92696"/>
    <lineage>
        <taxon>Eukaryota</taxon>
        <taxon>Fungi</taxon>
        <taxon>Dikarya</taxon>
        <taxon>Basidiomycota</taxon>
        <taxon>Agaricomycotina</taxon>
        <taxon>Agaricomycetes</taxon>
        <taxon>Polyporales</taxon>
        <taxon>Steccherinaceae</taxon>
        <taxon>Steccherinum</taxon>
    </lineage>
</organism>
<evidence type="ECO:0000313" key="1">
    <source>
        <dbReference type="EMBL" id="TCD61325.1"/>
    </source>
</evidence>
<protein>
    <submittedName>
        <fullName evidence="1">Uncharacterized protein</fullName>
    </submittedName>
</protein>
<dbReference type="EMBL" id="RWJN01000479">
    <property type="protein sequence ID" value="TCD61325.1"/>
    <property type="molecule type" value="Genomic_DNA"/>
</dbReference>
<keyword evidence="2" id="KW-1185">Reference proteome</keyword>
<evidence type="ECO:0000313" key="2">
    <source>
        <dbReference type="Proteomes" id="UP000292702"/>
    </source>
</evidence>
<reference evidence="1 2" key="1">
    <citation type="submission" date="2018-11" db="EMBL/GenBank/DDBJ databases">
        <title>Genome assembly of Steccherinum ochraceum LE-BIN_3174, the white-rot fungus of the Steccherinaceae family (The Residual Polyporoid clade, Polyporales, Basidiomycota).</title>
        <authorList>
            <person name="Fedorova T.V."/>
            <person name="Glazunova O.A."/>
            <person name="Landesman E.O."/>
            <person name="Moiseenko K.V."/>
            <person name="Psurtseva N.V."/>
            <person name="Savinova O.S."/>
            <person name="Shakhova N.V."/>
            <person name="Tyazhelova T.V."/>
            <person name="Vasina D.V."/>
        </authorList>
    </citation>
    <scope>NUCLEOTIDE SEQUENCE [LARGE SCALE GENOMIC DNA]</scope>
    <source>
        <strain evidence="1 2">LE-BIN_3174</strain>
    </source>
</reference>
<dbReference type="AlphaFoldDB" id="A0A4R0R887"/>